<dbReference type="SUPFAM" id="SSF48726">
    <property type="entry name" value="Immunoglobulin"/>
    <property type="match status" value="2"/>
</dbReference>
<evidence type="ECO:0000256" key="13">
    <source>
        <dbReference type="ARBA" id="ARBA00023137"/>
    </source>
</evidence>
<evidence type="ECO:0000256" key="5">
    <source>
        <dbReference type="ARBA" id="ARBA00022692"/>
    </source>
</evidence>
<keyword evidence="10" id="KW-0067">ATP-binding</keyword>
<evidence type="ECO:0000256" key="1">
    <source>
        <dbReference type="ARBA" id="ARBA00004167"/>
    </source>
</evidence>
<dbReference type="GO" id="GO:0016020">
    <property type="term" value="C:membrane"/>
    <property type="evidence" value="ECO:0007669"/>
    <property type="project" value="UniProtKB-SubCell"/>
</dbReference>
<dbReference type="Gene3D" id="2.60.40.10">
    <property type="entry name" value="Immunoglobulins"/>
    <property type="match status" value="2"/>
</dbReference>
<feature type="compositionally biased region" description="Acidic residues" evidence="18">
    <location>
        <begin position="347"/>
        <end position="363"/>
    </location>
</feature>
<evidence type="ECO:0000256" key="7">
    <source>
        <dbReference type="ARBA" id="ARBA00022737"/>
    </source>
</evidence>
<keyword evidence="12 19" id="KW-0472">Membrane</keyword>
<feature type="domain" description="Ig-like" evidence="20">
    <location>
        <begin position="3"/>
        <end position="81"/>
    </location>
</feature>
<dbReference type="InterPro" id="IPR013098">
    <property type="entry name" value="Ig_I-set"/>
</dbReference>
<dbReference type="OrthoDB" id="6156543at2759"/>
<dbReference type="GO" id="GO:0005524">
    <property type="term" value="F:ATP binding"/>
    <property type="evidence" value="ECO:0007669"/>
    <property type="project" value="UniProtKB-KW"/>
</dbReference>
<feature type="compositionally biased region" description="Basic residues" evidence="18">
    <location>
        <begin position="264"/>
        <end position="282"/>
    </location>
</feature>
<evidence type="ECO:0000256" key="19">
    <source>
        <dbReference type="SAM" id="Phobius"/>
    </source>
</evidence>
<evidence type="ECO:0000256" key="3">
    <source>
        <dbReference type="ARBA" id="ARBA00022553"/>
    </source>
</evidence>
<evidence type="ECO:0000256" key="16">
    <source>
        <dbReference type="ARBA" id="ARBA00023180"/>
    </source>
</evidence>
<dbReference type="Proteomes" id="UP000678393">
    <property type="component" value="Unassembled WGS sequence"/>
</dbReference>
<dbReference type="Pfam" id="PF07679">
    <property type="entry name" value="I-set"/>
    <property type="match status" value="2"/>
</dbReference>
<dbReference type="FunFam" id="2.60.40.10:FF:000020">
    <property type="entry name" value="Fibroblast growth factor receptor"/>
    <property type="match status" value="1"/>
</dbReference>
<dbReference type="SMART" id="SM00408">
    <property type="entry name" value="IGc2"/>
    <property type="match status" value="2"/>
</dbReference>
<evidence type="ECO:0000256" key="14">
    <source>
        <dbReference type="ARBA" id="ARBA00023157"/>
    </source>
</evidence>
<keyword evidence="22" id="KW-1185">Reference proteome</keyword>
<dbReference type="InterPro" id="IPR003598">
    <property type="entry name" value="Ig_sub2"/>
</dbReference>
<proteinExistence type="predicted"/>
<feature type="non-terminal residue" evidence="21">
    <location>
        <position position="1"/>
    </location>
</feature>
<dbReference type="SMART" id="SM00409">
    <property type="entry name" value="IG"/>
    <property type="match status" value="2"/>
</dbReference>
<dbReference type="PANTHER" id="PTHR12231">
    <property type="entry name" value="CTX-RELATED TYPE I TRANSMEMBRANE PROTEIN"/>
    <property type="match status" value="1"/>
</dbReference>
<evidence type="ECO:0000256" key="17">
    <source>
        <dbReference type="ARBA" id="ARBA00023319"/>
    </source>
</evidence>
<evidence type="ECO:0000256" key="4">
    <source>
        <dbReference type="ARBA" id="ARBA00022679"/>
    </source>
</evidence>
<keyword evidence="9" id="KW-0418">Kinase</keyword>
<dbReference type="PANTHER" id="PTHR12231:SF253">
    <property type="entry name" value="DPR-INTERACTING PROTEIN ETA, ISOFORM B-RELATED"/>
    <property type="match status" value="1"/>
</dbReference>
<protein>
    <recommendedName>
        <fullName evidence="2">receptor protein-tyrosine kinase</fullName>
        <ecNumber evidence="2">2.7.10.1</ecNumber>
    </recommendedName>
</protein>
<evidence type="ECO:0000256" key="15">
    <source>
        <dbReference type="ARBA" id="ARBA00023170"/>
    </source>
</evidence>
<keyword evidence="15" id="KW-0675">Receptor</keyword>
<evidence type="ECO:0000256" key="11">
    <source>
        <dbReference type="ARBA" id="ARBA00022989"/>
    </source>
</evidence>
<dbReference type="GO" id="GO:0043005">
    <property type="term" value="C:neuron projection"/>
    <property type="evidence" value="ECO:0007669"/>
    <property type="project" value="TreeGrafter"/>
</dbReference>
<evidence type="ECO:0000313" key="21">
    <source>
        <dbReference type="EMBL" id="CAG5128943.1"/>
    </source>
</evidence>
<evidence type="ECO:0000256" key="2">
    <source>
        <dbReference type="ARBA" id="ARBA00011902"/>
    </source>
</evidence>
<name>A0A8S3ZHN5_9EUPU</name>
<dbReference type="InterPro" id="IPR036179">
    <property type="entry name" value="Ig-like_dom_sf"/>
</dbReference>
<gene>
    <name evidence="21" type="ORF">CUNI_LOCUS14501</name>
</gene>
<feature type="region of interest" description="Disordered" evidence="18">
    <location>
        <begin position="330"/>
        <end position="363"/>
    </location>
</feature>
<keyword evidence="16" id="KW-0325">Glycoprotein</keyword>
<keyword evidence="11 19" id="KW-1133">Transmembrane helix</keyword>
<keyword evidence="17" id="KW-0393">Immunoglobulin domain</keyword>
<evidence type="ECO:0000259" key="20">
    <source>
        <dbReference type="PROSITE" id="PS50835"/>
    </source>
</evidence>
<accession>A0A8S3ZHN5</accession>
<feature type="compositionally biased region" description="Polar residues" evidence="18">
    <location>
        <begin position="211"/>
        <end position="222"/>
    </location>
</feature>
<dbReference type="PROSITE" id="PS50835">
    <property type="entry name" value="IG_LIKE"/>
    <property type="match status" value="2"/>
</dbReference>
<dbReference type="InterPro" id="IPR051170">
    <property type="entry name" value="Neural/epithelial_adhesion"/>
</dbReference>
<evidence type="ECO:0000256" key="9">
    <source>
        <dbReference type="ARBA" id="ARBA00022777"/>
    </source>
</evidence>
<evidence type="ECO:0000256" key="12">
    <source>
        <dbReference type="ARBA" id="ARBA00023136"/>
    </source>
</evidence>
<evidence type="ECO:0000256" key="8">
    <source>
        <dbReference type="ARBA" id="ARBA00022741"/>
    </source>
</evidence>
<keyword evidence="5 19" id="KW-0812">Transmembrane</keyword>
<evidence type="ECO:0000256" key="6">
    <source>
        <dbReference type="ARBA" id="ARBA00022729"/>
    </source>
</evidence>
<evidence type="ECO:0000256" key="10">
    <source>
        <dbReference type="ARBA" id="ARBA00022840"/>
    </source>
</evidence>
<dbReference type="InterPro" id="IPR013783">
    <property type="entry name" value="Ig-like_fold"/>
</dbReference>
<reference evidence="21" key="1">
    <citation type="submission" date="2021-04" db="EMBL/GenBank/DDBJ databases">
        <authorList>
            <consortium name="Molecular Ecology Group"/>
        </authorList>
    </citation>
    <scope>NUCLEOTIDE SEQUENCE</scope>
</reference>
<keyword evidence="7" id="KW-0677">Repeat</keyword>
<dbReference type="EMBL" id="CAJHNH020003283">
    <property type="protein sequence ID" value="CAG5128943.1"/>
    <property type="molecule type" value="Genomic_DNA"/>
</dbReference>
<organism evidence="21 22">
    <name type="scientific">Candidula unifasciata</name>
    <dbReference type="NCBI Taxonomy" id="100452"/>
    <lineage>
        <taxon>Eukaryota</taxon>
        <taxon>Metazoa</taxon>
        <taxon>Spiralia</taxon>
        <taxon>Lophotrochozoa</taxon>
        <taxon>Mollusca</taxon>
        <taxon>Gastropoda</taxon>
        <taxon>Heterobranchia</taxon>
        <taxon>Euthyneura</taxon>
        <taxon>Panpulmonata</taxon>
        <taxon>Eupulmonata</taxon>
        <taxon>Stylommatophora</taxon>
        <taxon>Helicina</taxon>
        <taxon>Helicoidea</taxon>
        <taxon>Geomitridae</taxon>
        <taxon>Candidula</taxon>
    </lineage>
</organism>
<dbReference type="InterPro" id="IPR007110">
    <property type="entry name" value="Ig-like_dom"/>
</dbReference>
<keyword evidence="8" id="KW-0547">Nucleotide-binding</keyword>
<feature type="region of interest" description="Disordered" evidence="18">
    <location>
        <begin position="241"/>
        <end position="291"/>
    </location>
</feature>
<dbReference type="FunFam" id="2.60.40.10:FF:000016">
    <property type="entry name" value="Fibroblast growth factor receptor"/>
    <property type="match status" value="1"/>
</dbReference>
<feature type="domain" description="Ig-like" evidence="20">
    <location>
        <begin position="100"/>
        <end position="192"/>
    </location>
</feature>
<feature type="region of interest" description="Disordered" evidence="18">
    <location>
        <begin position="136"/>
        <end position="156"/>
    </location>
</feature>
<dbReference type="EC" id="2.7.10.1" evidence="2"/>
<feature type="transmembrane region" description="Helical" evidence="19">
    <location>
        <begin position="375"/>
        <end position="401"/>
    </location>
</feature>
<keyword evidence="4" id="KW-0808">Transferase</keyword>
<feature type="compositionally biased region" description="Basic and acidic residues" evidence="18">
    <location>
        <begin position="330"/>
        <end position="339"/>
    </location>
</feature>
<evidence type="ECO:0000313" key="22">
    <source>
        <dbReference type="Proteomes" id="UP000678393"/>
    </source>
</evidence>
<dbReference type="GO" id="GO:0004714">
    <property type="term" value="F:transmembrane receptor protein tyrosine kinase activity"/>
    <property type="evidence" value="ECO:0007669"/>
    <property type="project" value="UniProtKB-EC"/>
</dbReference>
<evidence type="ECO:0000256" key="18">
    <source>
        <dbReference type="SAM" id="MobiDB-lite"/>
    </source>
</evidence>
<dbReference type="AlphaFoldDB" id="A0A8S3ZHN5"/>
<feature type="region of interest" description="Disordered" evidence="18">
    <location>
        <begin position="207"/>
        <end position="227"/>
    </location>
</feature>
<sequence>APPQWKSSSMPANNKRFESVYEGSDLNLDCKAQSDPKPTVKWFKDGVELRNTDNVEVRKFNLALRTLTSDMSGNYTCVVSNKLGQINWTFHLDVQVKLWPLMIEGPNNITQMTGSNVAFRCRVINDPGATIRWQKMHSSKSTEENRPQADFLPDGSDPNVLMLDNIQKTDEGEYRCMAGNIWGLKHSSAWLTVIEPVLIPDLPRLSEKNRNNINTNNMAESDNQGELDQNELDTLDNSILEGGYNREDLDPSDYDPDLYFPTTKRPKNRNNNRKKNDRKKDKKGKDNIISEDTFTSTTTSFERLPKTTTKGDSSSTTSFEIWTFNYRSNEHPEVSDNRHNPVKTNNEDNEDVDDTSDDSDNSEQDVYIEGSISSWTIYTIVGAIGGVILLIGLVAITLTICCQKEESNVYKSTPV</sequence>
<keyword evidence="14" id="KW-1015">Disulfide bond</keyword>
<comment type="subcellular location">
    <subcellularLocation>
        <location evidence="1">Membrane</location>
        <topology evidence="1">Single-pass membrane protein</topology>
    </subcellularLocation>
</comment>
<keyword evidence="3" id="KW-0597">Phosphoprotein</keyword>
<keyword evidence="6" id="KW-0732">Signal</keyword>
<keyword evidence="13" id="KW-0829">Tyrosine-protein kinase</keyword>
<dbReference type="InterPro" id="IPR003599">
    <property type="entry name" value="Ig_sub"/>
</dbReference>
<comment type="caution">
    <text evidence="21">The sequence shown here is derived from an EMBL/GenBank/DDBJ whole genome shotgun (WGS) entry which is preliminary data.</text>
</comment>